<comment type="caution">
    <text evidence="6">The sequence shown here is derived from an EMBL/GenBank/DDBJ whole genome shotgun (WGS) entry which is preliminary data.</text>
</comment>
<dbReference type="PANTHER" id="PTHR30346:SF0">
    <property type="entry name" value="HCA OPERON TRANSCRIPTIONAL ACTIVATOR HCAR"/>
    <property type="match status" value="1"/>
</dbReference>
<keyword evidence="7" id="KW-1185">Reference proteome</keyword>
<dbReference type="PROSITE" id="PS50931">
    <property type="entry name" value="HTH_LYSR"/>
    <property type="match status" value="1"/>
</dbReference>
<dbReference type="Proteomes" id="UP001352263">
    <property type="component" value="Unassembled WGS sequence"/>
</dbReference>
<dbReference type="InterPro" id="IPR036388">
    <property type="entry name" value="WH-like_DNA-bd_sf"/>
</dbReference>
<dbReference type="RefSeq" id="WP_326507990.1">
    <property type="nucleotide sequence ID" value="NZ_JAWIIV010000017.1"/>
</dbReference>
<dbReference type="InterPro" id="IPR000847">
    <property type="entry name" value="LysR_HTH_N"/>
</dbReference>
<dbReference type="Gene3D" id="1.10.10.10">
    <property type="entry name" value="Winged helix-like DNA-binding domain superfamily/Winged helix DNA-binding domain"/>
    <property type="match status" value="1"/>
</dbReference>
<evidence type="ECO:0000256" key="1">
    <source>
        <dbReference type="ARBA" id="ARBA00009437"/>
    </source>
</evidence>
<dbReference type="PRINTS" id="PR00039">
    <property type="entry name" value="HTHLYSR"/>
</dbReference>
<dbReference type="Pfam" id="PF03466">
    <property type="entry name" value="LysR_substrate"/>
    <property type="match status" value="1"/>
</dbReference>
<evidence type="ECO:0000259" key="5">
    <source>
        <dbReference type="PROSITE" id="PS50931"/>
    </source>
</evidence>
<evidence type="ECO:0000256" key="4">
    <source>
        <dbReference type="ARBA" id="ARBA00023163"/>
    </source>
</evidence>
<accession>A0ABU6JD87</accession>
<feature type="domain" description="HTH lysR-type" evidence="5">
    <location>
        <begin position="1"/>
        <end position="58"/>
    </location>
</feature>
<proteinExistence type="inferred from homology"/>
<name>A0ABU6JD87_9BURK</name>
<gene>
    <name evidence="6" type="ORF">RY831_19140</name>
</gene>
<dbReference type="InterPro" id="IPR005119">
    <property type="entry name" value="LysR_subst-bd"/>
</dbReference>
<evidence type="ECO:0000313" key="6">
    <source>
        <dbReference type="EMBL" id="MEC4721285.1"/>
    </source>
</evidence>
<dbReference type="PANTHER" id="PTHR30346">
    <property type="entry name" value="TRANSCRIPTIONAL DUAL REGULATOR HCAR-RELATED"/>
    <property type="match status" value="1"/>
</dbReference>
<dbReference type="SUPFAM" id="SSF46785">
    <property type="entry name" value="Winged helix' DNA-binding domain"/>
    <property type="match status" value="1"/>
</dbReference>
<keyword evidence="4" id="KW-0804">Transcription</keyword>
<keyword evidence="3" id="KW-0238">DNA-binding</keyword>
<dbReference type="SUPFAM" id="SSF53850">
    <property type="entry name" value="Periplasmic binding protein-like II"/>
    <property type="match status" value="1"/>
</dbReference>
<dbReference type="Pfam" id="PF00126">
    <property type="entry name" value="HTH_1"/>
    <property type="match status" value="1"/>
</dbReference>
<evidence type="ECO:0000313" key="7">
    <source>
        <dbReference type="Proteomes" id="UP001352263"/>
    </source>
</evidence>
<keyword evidence="2" id="KW-0805">Transcription regulation</keyword>
<dbReference type="Gene3D" id="3.40.190.10">
    <property type="entry name" value="Periplasmic binding protein-like II"/>
    <property type="match status" value="2"/>
</dbReference>
<reference evidence="6 7" key="1">
    <citation type="submission" date="2023-10" db="EMBL/GenBank/DDBJ databases">
        <title>Noviherbaspirillum sp. CPCC 100848 genome assembly.</title>
        <authorList>
            <person name="Li X.Y."/>
            <person name="Fang X.M."/>
        </authorList>
    </citation>
    <scope>NUCLEOTIDE SEQUENCE [LARGE SCALE GENOMIC DNA]</scope>
    <source>
        <strain evidence="6 7">CPCC 100848</strain>
    </source>
</reference>
<evidence type="ECO:0000256" key="2">
    <source>
        <dbReference type="ARBA" id="ARBA00023015"/>
    </source>
</evidence>
<dbReference type="EMBL" id="JAWIIV010000017">
    <property type="protein sequence ID" value="MEC4721285.1"/>
    <property type="molecule type" value="Genomic_DNA"/>
</dbReference>
<sequence length="297" mass="32658">MELRHLRYFVALAEELHFGRAALRLAITQPPLSFAIQSLERELGIQLFERDNKRVALTEAGAAYHVEARAILDRIERANDTARSVASGNLGRLDIGFTGSMVYRHVPRIVSSFIERHPGIEVTLREQSSMEQIEGLRHGQLNAGFINTPHVPEGLEGLALLEDVFVCCLPDSHPLAHRKKIALKELVGSPFIMFAREISPANYDNVIAVCRQAGFEPQTRYAARQWLTITALVANGLGVSIVPQSLTRSAIAGARFVPISDARAVSAAHLVWSPESRTPAFQFFLDVASAGLSDQGM</sequence>
<evidence type="ECO:0000256" key="3">
    <source>
        <dbReference type="ARBA" id="ARBA00023125"/>
    </source>
</evidence>
<comment type="similarity">
    <text evidence="1">Belongs to the LysR transcriptional regulatory family.</text>
</comment>
<dbReference type="InterPro" id="IPR036390">
    <property type="entry name" value="WH_DNA-bd_sf"/>
</dbReference>
<protein>
    <submittedName>
        <fullName evidence="6">LysR substrate-binding domain-containing protein</fullName>
    </submittedName>
</protein>
<organism evidence="6 7">
    <name type="scientific">Noviherbaspirillum album</name>
    <dbReference type="NCBI Taxonomy" id="3080276"/>
    <lineage>
        <taxon>Bacteria</taxon>
        <taxon>Pseudomonadati</taxon>
        <taxon>Pseudomonadota</taxon>
        <taxon>Betaproteobacteria</taxon>
        <taxon>Burkholderiales</taxon>
        <taxon>Oxalobacteraceae</taxon>
        <taxon>Noviherbaspirillum</taxon>
    </lineage>
</organism>